<dbReference type="GO" id="GO:0070847">
    <property type="term" value="C:core mediator complex"/>
    <property type="evidence" value="ECO:0007669"/>
    <property type="project" value="TreeGrafter"/>
</dbReference>
<evidence type="ECO:0000313" key="10">
    <source>
        <dbReference type="EMBL" id="GJJ09808.1"/>
    </source>
</evidence>
<keyword evidence="7 8" id="KW-0539">Nucleus</keyword>
<reference evidence="10" key="1">
    <citation type="submission" date="2021-10" db="EMBL/GenBank/DDBJ databases">
        <title>De novo Genome Assembly of Clathrus columnatus (Basidiomycota, Fungi) Using Illumina and Nanopore Sequence Data.</title>
        <authorList>
            <person name="Ogiso-Tanaka E."/>
            <person name="Itagaki H."/>
            <person name="Hosoya T."/>
            <person name="Hosaka K."/>
        </authorList>
    </citation>
    <scope>NUCLEOTIDE SEQUENCE</scope>
    <source>
        <strain evidence="10">MO-923</strain>
    </source>
</reference>
<dbReference type="PANTHER" id="PTHR21428:SF11">
    <property type="entry name" value="MEDIATOR OF RNA POLYMERASE II TRANSCRIPTION SUBUNIT 7"/>
    <property type="match status" value="1"/>
</dbReference>
<evidence type="ECO:0000313" key="11">
    <source>
        <dbReference type="Proteomes" id="UP001050691"/>
    </source>
</evidence>
<dbReference type="Gene3D" id="6.10.140.1520">
    <property type="match status" value="1"/>
</dbReference>
<evidence type="ECO:0000256" key="7">
    <source>
        <dbReference type="ARBA" id="ARBA00023242"/>
    </source>
</evidence>
<evidence type="ECO:0000256" key="8">
    <source>
        <dbReference type="RuleBase" id="RU364060"/>
    </source>
</evidence>
<comment type="function">
    <text evidence="8">Component of the Mediator complex, a coactivator involved in the regulated transcription of nearly all RNA polymerase II-dependent genes. Mediator functions as a bridge to convey information from gene-specific regulatory proteins to the basal RNA polymerase II transcription machinery.</text>
</comment>
<dbReference type="GO" id="GO:0016592">
    <property type="term" value="C:mediator complex"/>
    <property type="evidence" value="ECO:0007669"/>
    <property type="project" value="InterPro"/>
</dbReference>
<evidence type="ECO:0000256" key="9">
    <source>
        <dbReference type="SAM" id="MobiDB-lite"/>
    </source>
</evidence>
<proteinExistence type="inferred from homology"/>
<gene>
    <name evidence="10" type="ORF">Clacol_004032</name>
</gene>
<protein>
    <recommendedName>
        <fullName evidence="3 8">Mediator of RNA polymerase II transcription subunit 7</fullName>
    </recommendedName>
</protein>
<comment type="caution">
    <text evidence="10">The sequence shown here is derived from an EMBL/GenBank/DDBJ whole genome shotgun (WGS) entry which is preliminary data.</text>
</comment>
<dbReference type="InterPro" id="IPR009244">
    <property type="entry name" value="Mediatior_Med7"/>
</dbReference>
<keyword evidence="6 8" id="KW-0804">Transcription</keyword>
<evidence type="ECO:0000256" key="2">
    <source>
        <dbReference type="ARBA" id="ARBA00009994"/>
    </source>
</evidence>
<name>A0AAV5AB10_9AGAM</name>
<dbReference type="InterPro" id="IPR044888">
    <property type="entry name" value="Mediatior_Med7_sf"/>
</dbReference>
<dbReference type="SUPFAM" id="SSF140718">
    <property type="entry name" value="Mediator hinge subcomplex-like"/>
    <property type="match status" value="1"/>
</dbReference>
<dbReference type="Proteomes" id="UP001050691">
    <property type="component" value="Unassembled WGS sequence"/>
</dbReference>
<evidence type="ECO:0000256" key="6">
    <source>
        <dbReference type="ARBA" id="ARBA00023163"/>
    </source>
</evidence>
<dbReference type="Pfam" id="PF05983">
    <property type="entry name" value="Med7"/>
    <property type="match status" value="1"/>
</dbReference>
<dbReference type="Gene3D" id="6.10.140.200">
    <property type="match status" value="1"/>
</dbReference>
<comment type="subunit">
    <text evidence="8">Component of the Mediator complex.</text>
</comment>
<dbReference type="InterPro" id="IPR037212">
    <property type="entry name" value="Med7/Med21-like"/>
</dbReference>
<feature type="compositionally biased region" description="Basic and acidic residues" evidence="9">
    <location>
        <begin position="238"/>
        <end position="250"/>
    </location>
</feature>
<keyword evidence="5 8" id="KW-0010">Activator</keyword>
<keyword evidence="11" id="KW-1185">Reference proteome</keyword>
<keyword evidence="4 8" id="KW-0805">Transcription regulation</keyword>
<comment type="similarity">
    <text evidence="2 8">Belongs to the Mediator complex subunit 7 family.</text>
</comment>
<evidence type="ECO:0000256" key="1">
    <source>
        <dbReference type="ARBA" id="ARBA00004123"/>
    </source>
</evidence>
<feature type="compositionally biased region" description="Polar residues" evidence="9">
    <location>
        <begin position="259"/>
        <end position="286"/>
    </location>
</feature>
<feature type="region of interest" description="Disordered" evidence="9">
    <location>
        <begin position="228"/>
        <end position="299"/>
    </location>
</feature>
<dbReference type="GO" id="GO:0003712">
    <property type="term" value="F:transcription coregulator activity"/>
    <property type="evidence" value="ECO:0007669"/>
    <property type="project" value="InterPro"/>
</dbReference>
<dbReference type="EMBL" id="BPWL01000004">
    <property type="protein sequence ID" value="GJJ09808.1"/>
    <property type="molecule type" value="Genomic_DNA"/>
</dbReference>
<sequence length="299" mass="33833">MEDEQTLQNPFPSPPSLYVNYTSHNLHLLSLFKVRLEASGESIDELEEPDIIKKQLELLAGESDIPDWPLTQLEKPRVDWINEDGYYNVYGDTWFTKETIPSLKETGGVQLYPEDPTVDRRPALKSILTTMLYTYSSFLSSIVAPPTPPYAQDTPPDWHRLLEWIRVMGQNLIAAANDLRPVQARANLEAMMDRQLKLRQEETMAINAKCDELEAKLNELLQRANGIVNTEKPSTSRHKSDFTKAGHTETDALFDEESPQTSDAANNINLPNQTEESDNDFPTISQEDLRRWAEGGSGG</sequence>
<dbReference type="GO" id="GO:0006357">
    <property type="term" value="P:regulation of transcription by RNA polymerase II"/>
    <property type="evidence" value="ECO:0007669"/>
    <property type="project" value="InterPro"/>
</dbReference>
<dbReference type="AlphaFoldDB" id="A0AAV5AB10"/>
<evidence type="ECO:0000256" key="5">
    <source>
        <dbReference type="ARBA" id="ARBA00023159"/>
    </source>
</evidence>
<accession>A0AAV5AB10</accession>
<evidence type="ECO:0000256" key="4">
    <source>
        <dbReference type="ARBA" id="ARBA00023015"/>
    </source>
</evidence>
<dbReference type="PANTHER" id="PTHR21428">
    <property type="entry name" value="MEDIATOR OF RNA POLYMERASE II TRANSCRIPTION SUBUNIT 7"/>
    <property type="match status" value="1"/>
</dbReference>
<organism evidence="10 11">
    <name type="scientific">Clathrus columnatus</name>
    <dbReference type="NCBI Taxonomy" id="1419009"/>
    <lineage>
        <taxon>Eukaryota</taxon>
        <taxon>Fungi</taxon>
        <taxon>Dikarya</taxon>
        <taxon>Basidiomycota</taxon>
        <taxon>Agaricomycotina</taxon>
        <taxon>Agaricomycetes</taxon>
        <taxon>Phallomycetidae</taxon>
        <taxon>Phallales</taxon>
        <taxon>Clathraceae</taxon>
        <taxon>Clathrus</taxon>
    </lineage>
</organism>
<evidence type="ECO:0000256" key="3">
    <source>
        <dbReference type="ARBA" id="ARBA00020631"/>
    </source>
</evidence>
<comment type="subcellular location">
    <subcellularLocation>
        <location evidence="1 8">Nucleus</location>
    </subcellularLocation>
</comment>